<feature type="domain" description="EGF-like" evidence="7">
    <location>
        <begin position="19"/>
        <end position="55"/>
    </location>
</feature>
<dbReference type="GO" id="GO:0007219">
    <property type="term" value="P:Notch signaling pathway"/>
    <property type="evidence" value="ECO:0007669"/>
    <property type="project" value="TreeGrafter"/>
</dbReference>
<evidence type="ECO:0000256" key="4">
    <source>
        <dbReference type="ARBA" id="ARBA00023157"/>
    </source>
</evidence>
<evidence type="ECO:0000313" key="8">
    <source>
        <dbReference type="EMBL" id="KAH3813500.1"/>
    </source>
</evidence>
<keyword evidence="1 6" id="KW-0245">EGF-like domain</keyword>
<dbReference type="Proteomes" id="UP000828390">
    <property type="component" value="Unassembled WGS sequence"/>
</dbReference>
<evidence type="ECO:0000313" key="9">
    <source>
        <dbReference type="Proteomes" id="UP000828390"/>
    </source>
</evidence>
<keyword evidence="5" id="KW-0325">Glycoprotein</keyword>
<dbReference type="SUPFAM" id="SSF57196">
    <property type="entry name" value="EGF/Laminin"/>
    <property type="match status" value="1"/>
</dbReference>
<evidence type="ECO:0000256" key="2">
    <source>
        <dbReference type="ARBA" id="ARBA00022729"/>
    </source>
</evidence>
<evidence type="ECO:0000256" key="5">
    <source>
        <dbReference type="ARBA" id="ARBA00023180"/>
    </source>
</evidence>
<reference evidence="8" key="2">
    <citation type="submission" date="2020-11" db="EMBL/GenBank/DDBJ databases">
        <authorList>
            <person name="McCartney M.A."/>
            <person name="Auch B."/>
            <person name="Kono T."/>
            <person name="Mallez S."/>
            <person name="Becker A."/>
            <person name="Gohl D.M."/>
            <person name="Silverstein K.A.T."/>
            <person name="Koren S."/>
            <person name="Bechman K.B."/>
            <person name="Herman A."/>
            <person name="Abrahante J.E."/>
            <person name="Garbe J."/>
        </authorList>
    </citation>
    <scope>NUCLEOTIDE SEQUENCE</scope>
    <source>
        <strain evidence="8">Duluth1</strain>
        <tissue evidence="8">Whole animal</tissue>
    </source>
</reference>
<evidence type="ECO:0000256" key="3">
    <source>
        <dbReference type="ARBA" id="ARBA00022737"/>
    </source>
</evidence>
<dbReference type="CDD" id="cd00054">
    <property type="entry name" value="EGF_CA"/>
    <property type="match status" value="1"/>
</dbReference>
<gene>
    <name evidence="8" type="ORF">DPMN_141961</name>
</gene>
<organism evidence="8 9">
    <name type="scientific">Dreissena polymorpha</name>
    <name type="common">Zebra mussel</name>
    <name type="synonym">Mytilus polymorpha</name>
    <dbReference type="NCBI Taxonomy" id="45954"/>
    <lineage>
        <taxon>Eukaryota</taxon>
        <taxon>Metazoa</taxon>
        <taxon>Spiralia</taxon>
        <taxon>Lophotrochozoa</taxon>
        <taxon>Mollusca</taxon>
        <taxon>Bivalvia</taxon>
        <taxon>Autobranchia</taxon>
        <taxon>Heteroconchia</taxon>
        <taxon>Euheterodonta</taxon>
        <taxon>Imparidentia</taxon>
        <taxon>Neoheterodontei</taxon>
        <taxon>Myida</taxon>
        <taxon>Dreissenoidea</taxon>
        <taxon>Dreissenidae</taxon>
        <taxon>Dreissena</taxon>
    </lineage>
</organism>
<evidence type="ECO:0000259" key="7">
    <source>
        <dbReference type="PROSITE" id="PS50026"/>
    </source>
</evidence>
<keyword evidence="2" id="KW-0732">Signal</keyword>
<dbReference type="GO" id="GO:0005112">
    <property type="term" value="F:Notch binding"/>
    <property type="evidence" value="ECO:0007669"/>
    <property type="project" value="TreeGrafter"/>
</dbReference>
<keyword evidence="3" id="KW-0677">Repeat</keyword>
<dbReference type="PANTHER" id="PTHR12916">
    <property type="entry name" value="CYTOCHROME C OXIDASE POLYPEPTIDE VIC-2"/>
    <property type="match status" value="1"/>
</dbReference>
<comment type="caution">
    <text evidence="8">The sequence shown here is derived from an EMBL/GenBank/DDBJ whole genome shotgun (WGS) entry which is preliminary data.</text>
</comment>
<dbReference type="PROSITE" id="PS50026">
    <property type="entry name" value="EGF_3"/>
    <property type="match status" value="1"/>
</dbReference>
<dbReference type="SMART" id="SM00179">
    <property type="entry name" value="EGF_CA"/>
    <property type="match status" value="1"/>
</dbReference>
<dbReference type="PANTHER" id="PTHR12916:SF4">
    <property type="entry name" value="UNINFLATABLE, ISOFORM C"/>
    <property type="match status" value="1"/>
</dbReference>
<evidence type="ECO:0000256" key="6">
    <source>
        <dbReference type="PROSITE-ProRule" id="PRU00076"/>
    </source>
</evidence>
<dbReference type="InterPro" id="IPR000742">
    <property type="entry name" value="EGF"/>
</dbReference>
<comment type="caution">
    <text evidence="6">Lacks conserved residue(s) required for the propagation of feature annotation.</text>
</comment>
<dbReference type="AlphaFoldDB" id="A0A9D4JIR7"/>
<dbReference type="Gene3D" id="2.10.25.10">
    <property type="entry name" value="Laminin"/>
    <property type="match status" value="1"/>
</dbReference>
<feature type="disulfide bond" evidence="6">
    <location>
        <begin position="45"/>
        <end position="54"/>
    </location>
</feature>
<dbReference type="EMBL" id="JAIWYP010000006">
    <property type="protein sequence ID" value="KAH3813500.1"/>
    <property type="molecule type" value="Genomic_DNA"/>
</dbReference>
<evidence type="ECO:0000256" key="1">
    <source>
        <dbReference type="ARBA" id="ARBA00022536"/>
    </source>
</evidence>
<dbReference type="GO" id="GO:0005509">
    <property type="term" value="F:calcium ion binding"/>
    <property type="evidence" value="ECO:0007669"/>
    <property type="project" value="InterPro"/>
</dbReference>
<name>A0A9D4JIR7_DREPO</name>
<dbReference type="SMART" id="SM00181">
    <property type="entry name" value="EGF"/>
    <property type="match status" value="1"/>
</dbReference>
<protein>
    <recommendedName>
        <fullName evidence="7">EGF-like domain-containing protein</fullName>
    </recommendedName>
</protein>
<dbReference type="InterPro" id="IPR018097">
    <property type="entry name" value="EGF_Ca-bd_CS"/>
</dbReference>
<reference evidence="8" key="1">
    <citation type="journal article" date="2019" name="bioRxiv">
        <title>The Genome of the Zebra Mussel, Dreissena polymorpha: A Resource for Invasive Species Research.</title>
        <authorList>
            <person name="McCartney M.A."/>
            <person name="Auch B."/>
            <person name="Kono T."/>
            <person name="Mallez S."/>
            <person name="Zhang Y."/>
            <person name="Obille A."/>
            <person name="Becker A."/>
            <person name="Abrahante J.E."/>
            <person name="Garbe J."/>
            <person name="Badalamenti J.P."/>
            <person name="Herman A."/>
            <person name="Mangelson H."/>
            <person name="Liachko I."/>
            <person name="Sullivan S."/>
            <person name="Sone E.D."/>
            <person name="Koren S."/>
            <person name="Silverstein K.A.T."/>
            <person name="Beckman K.B."/>
            <person name="Gohl D.M."/>
        </authorList>
    </citation>
    <scope>NUCLEOTIDE SEQUENCE</scope>
    <source>
        <strain evidence="8">Duluth1</strain>
        <tissue evidence="8">Whole animal</tissue>
    </source>
</reference>
<dbReference type="FunFam" id="2.10.25.10:FF:000173">
    <property type="entry name" value="Neurogenic locus notch protein 2"/>
    <property type="match status" value="1"/>
</dbReference>
<dbReference type="PROSITE" id="PS01187">
    <property type="entry name" value="EGF_CA"/>
    <property type="match status" value="1"/>
</dbReference>
<dbReference type="InterPro" id="IPR000152">
    <property type="entry name" value="EGF-type_Asp/Asn_hydroxyl_site"/>
</dbReference>
<dbReference type="Pfam" id="PF00008">
    <property type="entry name" value="EGF"/>
    <property type="match status" value="1"/>
</dbReference>
<dbReference type="PROSITE" id="PS01186">
    <property type="entry name" value="EGF_2"/>
    <property type="match status" value="1"/>
</dbReference>
<sequence length="147" mass="16715">MQPRPFFYTLGLNYAHVSDTDECSNNPCSHGATCKNTVGGFVCECAPGWTGPLCTTDENECSRGHYNVPWVQKICLNCSVPKTTRVTFKKYLSRQRPFDPYVPLSQIELVHPSAHTHRKEPKVFSQRPPFRHGPLIHVCSNRMSKHK</sequence>
<dbReference type="PROSITE" id="PS00010">
    <property type="entry name" value="ASX_HYDROXYL"/>
    <property type="match status" value="1"/>
</dbReference>
<accession>A0A9D4JIR7</accession>
<dbReference type="InterPro" id="IPR001881">
    <property type="entry name" value="EGF-like_Ca-bd_dom"/>
</dbReference>
<proteinExistence type="predicted"/>
<keyword evidence="4 6" id="KW-1015">Disulfide bond</keyword>
<dbReference type="PROSITE" id="PS00022">
    <property type="entry name" value="EGF_1"/>
    <property type="match status" value="1"/>
</dbReference>
<keyword evidence="9" id="KW-1185">Reference proteome</keyword>